<dbReference type="Proteomes" id="UP000448943">
    <property type="component" value="Unassembled WGS sequence"/>
</dbReference>
<sequence>MEENSTVCPWCDTEIVWDEEIGKEEQCPHCLNELGNYRTVNVELDQEEEEESVEVTKTKNINEDEHKEDRSTPILDSFISQMETEPKSEDLLLYEQGVYHYRRKQEESFECSNCHDFMLLVGDHDVKKDEFIPYIPVSQVQGVLQAPFKTNLYICPSCFEMKSVLSEKDRISMMNALKNQQSNS</sequence>
<dbReference type="RefSeq" id="WP_160644756.1">
    <property type="nucleotide sequence ID" value="NZ_SIJB01000009.1"/>
</dbReference>
<protein>
    <submittedName>
        <fullName evidence="1">Uncharacterized protein</fullName>
    </submittedName>
</protein>
<gene>
    <name evidence="1" type="ORF">ERL59_03970</name>
</gene>
<name>A0A6N9Q099_9BACL</name>
<dbReference type="AlphaFoldDB" id="A0A6N9Q099"/>
<evidence type="ECO:0000313" key="1">
    <source>
        <dbReference type="EMBL" id="NBI28113.1"/>
    </source>
</evidence>
<keyword evidence="2" id="KW-1185">Reference proteome</keyword>
<dbReference type="EMBL" id="SIJB01000009">
    <property type="protein sequence ID" value="NBI28113.1"/>
    <property type="molecule type" value="Genomic_DNA"/>
</dbReference>
<organism evidence="1 2">
    <name type="scientific">Chengkuizengella marina</name>
    <dbReference type="NCBI Taxonomy" id="2507566"/>
    <lineage>
        <taxon>Bacteria</taxon>
        <taxon>Bacillati</taxon>
        <taxon>Bacillota</taxon>
        <taxon>Bacilli</taxon>
        <taxon>Bacillales</taxon>
        <taxon>Paenibacillaceae</taxon>
        <taxon>Chengkuizengella</taxon>
    </lineage>
</organism>
<accession>A0A6N9Q099</accession>
<reference evidence="1 2" key="1">
    <citation type="submission" date="2019-01" db="EMBL/GenBank/DDBJ databases">
        <title>Chengkuizengella sp. nov., isolated from deep-sea sediment of East Pacific Ocean.</title>
        <authorList>
            <person name="Yang J."/>
            <person name="Lai Q."/>
            <person name="Shao Z."/>
        </authorList>
    </citation>
    <scope>NUCLEOTIDE SEQUENCE [LARGE SCALE GENOMIC DNA]</scope>
    <source>
        <strain evidence="1 2">YPA3-1-1</strain>
    </source>
</reference>
<dbReference type="OrthoDB" id="2665608at2"/>
<proteinExistence type="predicted"/>
<evidence type="ECO:0000313" key="2">
    <source>
        <dbReference type="Proteomes" id="UP000448943"/>
    </source>
</evidence>
<comment type="caution">
    <text evidence="1">The sequence shown here is derived from an EMBL/GenBank/DDBJ whole genome shotgun (WGS) entry which is preliminary data.</text>
</comment>